<evidence type="ECO:0000313" key="3">
    <source>
        <dbReference type="EMBL" id="QBF82998.1"/>
    </source>
</evidence>
<evidence type="ECO:0000256" key="1">
    <source>
        <dbReference type="ARBA" id="ARBA00022748"/>
    </source>
</evidence>
<keyword evidence="2" id="KW-0812">Transmembrane</keyword>
<dbReference type="InterPro" id="IPR011990">
    <property type="entry name" value="TPR-like_helical_dom_sf"/>
</dbReference>
<keyword evidence="4" id="KW-1185">Reference proteome</keyword>
<name>A0A411PHN4_9GAMM</name>
<dbReference type="EMBL" id="CP036200">
    <property type="protein sequence ID" value="QBF82998.1"/>
    <property type="molecule type" value="Genomic_DNA"/>
</dbReference>
<accession>A0A411PHN4</accession>
<reference evidence="3 4" key="1">
    <citation type="submission" date="2019-02" db="EMBL/GenBank/DDBJ databases">
        <title>Shewanella sp. D4-2 isolated from Dokdo Island.</title>
        <authorList>
            <person name="Baek K."/>
        </authorList>
    </citation>
    <scope>NUCLEOTIDE SEQUENCE [LARGE SCALE GENOMIC DNA]</scope>
    <source>
        <strain evidence="3 4">D4-2</strain>
    </source>
</reference>
<dbReference type="GO" id="GO:0017004">
    <property type="term" value="P:cytochrome complex assembly"/>
    <property type="evidence" value="ECO:0007669"/>
    <property type="project" value="UniProtKB-KW"/>
</dbReference>
<dbReference type="RefSeq" id="WP_130599683.1">
    <property type="nucleotide sequence ID" value="NZ_CP036200.1"/>
</dbReference>
<sequence length="233" mass="25891">MSLLAIAMAITLLCFIAPLWAHRFSVVEQQDNEGQSIPILPSLSWLELPSMLTLVLLLVPLFIYGQLGRFSEWDQGFVDENIDYLIAADINKNAREVSEQPLNKVALLNLAHAYAEGGKYAESVDTLNKLLAIEQDAEVLGMKANALYYRDGRDMSIEVKLVLAQALALDPNEVQSLLLIATDAFLNKDFHRAISHWQQLLDSNNLSINRASIENAILKAEQNIANQTVTASE</sequence>
<feature type="transmembrane region" description="Helical" evidence="2">
    <location>
        <begin position="45"/>
        <end position="64"/>
    </location>
</feature>
<proteinExistence type="predicted"/>
<evidence type="ECO:0000313" key="4">
    <source>
        <dbReference type="Proteomes" id="UP000291106"/>
    </source>
</evidence>
<dbReference type="Proteomes" id="UP000291106">
    <property type="component" value="Chromosome"/>
</dbReference>
<keyword evidence="1" id="KW-0201">Cytochrome c-type biogenesis</keyword>
<protein>
    <submittedName>
        <fullName evidence="3">Nitrite reductase</fullName>
    </submittedName>
</protein>
<dbReference type="SUPFAM" id="SSF48452">
    <property type="entry name" value="TPR-like"/>
    <property type="match status" value="1"/>
</dbReference>
<gene>
    <name evidence="3" type="ORF">EXU30_10055</name>
</gene>
<keyword evidence="2" id="KW-1133">Transmembrane helix</keyword>
<evidence type="ECO:0000256" key="2">
    <source>
        <dbReference type="SAM" id="Phobius"/>
    </source>
</evidence>
<dbReference type="PANTHER" id="PTHR47870:SF1">
    <property type="entry name" value="CYTOCHROME C-TYPE BIOGENESIS PROTEIN CCMH"/>
    <property type="match status" value="1"/>
</dbReference>
<dbReference type="OrthoDB" id="6258553at2"/>
<dbReference type="GO" id="GO:0005886">
    <property type="term" value="C:plasma membrane"/>
    <property type="evidence" value="ECO:0007669"/>
    <property type="project" value="TreeGrafter"/>
</dbReference>
<dbReference type="AlphaFoldDB" id="A0A411PHN4"/>
<dbReference type="Gene3D" id="1.25.40.10">
    <property type="entry name" value="Tetratricopeptide repeat domain"/>
    <property type="match status" value="1"/>
</dbReference>
<dbReference type="KEGG" id="smai:EXU30_10055"/>
<organism evidence="3 4">
    <name type="scientific">Shewanella maritima</name>
    <dbReference type="NCBI Taxonomy" id="2520507"/>
    <lineage>
        <taxon>Bacteria</taxon>
        <taxon>Pseudomonadati</taxon>
        <taxon>Pseudomonadota</taxon>
        <taxon>Gammaproteobacteria</taxon>
        <taxon>Alteromonadales</taxon>
        <taxon>Shewanellaceae</taxon>
        <taxon>Shewanella</taxon>
    </lineage>
</organism>
<dbReference type="InterPro" id="IPR051263">
    <property type="entry name" value="C-type_cytochrome_biogenesis"/>
</dbReference>
<keyword evidence="2" id="KW-0472">Membrane</keyword>
<dbReference type="PANTHER" id="PTHR47870">
    <property type="entry name" value="CYTOCHROME C-TYPE BIOGENESIS PROTEIN CCMH"/>
    <property type="match status" value="1"/>
</dbReference>